<dbReference type="Gene3D" id="1.20.5.1930">
    <property type="match status" value="1"/>
</dbReference>
<evidence type="ECO:0000256" key="4">
    <source>
        <dbReference type="ARBA" id="ARBA00022679"/>
    </source>
</evidence>
<feature type="transmembrane region" description="Helical" evidence="9">
    <location>
        <begin position="140"/>
        <end position="157"/>
    </location>
</feature>
<evidence type="ECO:0000256" key="6">
    <source>
        <dbReference type="ARBA" id="ARBA00022777"/>
    </source>
</evidence>
<dbReference type="PANTHER" id="PTHR24421">
    <property type="entry name" value="NITRATE/NITRITE SENSOR PROTEIN NARX-RELATED"/>
    <property type="match status" value="1"/>
</dbReference>
<dbReference type="CDD" id="cd16917">
    <property type="entry name" value="HATPase_UhpB-NarQ-NarX-like"/>
    <property type="match status" value="1"/>
</dbReference>
<keyword evidence="9" id="KW-0812">Transmembrane</keyword>
<evidence type="ECO:0000256" key="7">
    <source>
        <dbReference type="ARBA" id="ARBA00022840"/>
    </source>
</evidence>
<dbReference type="PANTHER" id="PTHR24421:SF10">
    <property type="entry name" value="NITRATE_NITRITE SENSOR PROTEIN NARQ"/>
    <property type="match status" value="1"/>
</dbReference>
<name>A0ABP6PN49_9ACTN</name>
<keyword evidence="6 11" id="KW-0418">Kinase</keyword>
<dbReference type="SMART" id="SM00387">
    <property type="entry name" value="HATPase_c"/>
    <property type="match status" value="1"/>
</dbReference>
<dbReference type="InterPro" id="IPR036890">
    <property type="entry name" value="HATPase_C_sf"/>
</dbReference>
<evidence type="ECO:0000313" key="11">
    <source>
        <dbReference type="EMBL" id="GAA3181889.1"/>
    </source>
</evidence>
<reference evidence="12" key="1">
    <citation type="journal article" date="2019" name="Int. J. Syst. Evol. Microbiol.">
        <title>The Global Catalogue of Microorganisms (GCM) 10K type strain sequencing project: providing services to taxonomists for standard genome sequencing and annotation.</title>
        <authorList>
            <consortium name="The Broad Institute Genomics Platform"/>
            <consortium name="The Broad Institute Genome Sequencing Center for Infectious Disease"/>
            <person name="Wu L."/>
            <person name="Ma J."/>
        </authorList>
    </citation>
    <scope>NUCLEOTIDE SEQUENCE [LARGE SCALE GENOMIC DNA]</scope>
    <source>
        <strain evidence="12">JCM 15614</strain>
    </source>
</reference>
<dbReference type="Pfam" id="PF07730">
    <property type="entry name" value="HisKA_3"/>
    <property type="match status" value="1"/>
</dbReference>
<keyword evidence="9" id="KW-1133">Transmembrane helix</keyword>
<dbReference type="Proteomes" id="UP001499924">
    <property type="component" value="Unassembled WGS sequence"/>
</dbReference>
<dbReference type="Pfam" id="PF02518">
    <property type="entry name" value="HATPase_c"/>
    <property type="match status" value="1"/>
</dbReference>
<keyword evidence="12" id="KW-1185">Reference proteome</keyword>
<dbReference type="InterPro" id="IPR003594">
    <property type="entry name" value="HATPase_dom"/>
</dbReference>
<dbReference type="Pfam" id="PF23539">
    <property type="entry name" value="DUF7134"/>
    <property type="match status" value="1"/>
</dbReference>
<dbReference type="Gene3D" id="3.30.565.10">
    <property type="entry name" value="Histidine kinase-like ATPase, C-terminal domain"/>
    <property type="match status" value="1"/>
</dbReference>
<dbReference type="InterPro" id="IPR055558">
    <property type="entry name" value="DUF7134"/>
</dbReference>
<evidence type="ECO:0000256" key="3">
    <source>
        <dbReference type="ARBA" id="ARBA00022553"/>
    </source>
</evidence>
<dbReference type="EC" id="2.7.13.3" evidence="2"/>
<dbReference type="EMBL" id="BAAAVV010000014">
    <property type="protein sequence ID" value="GAA3181889.1"/>
    <property type="molecule type" value="Genomic_DNA"/>
</dbReference>
<evidence type="ECO:0000256" key="5">
    <source>
        <dbReference type="ARBA" id="ARBA00022741"/>
    </source>
</evidence>
<feature type="domain" description="Histidine kinase/HSP90-like ATPase" evidence="10">
    <location>
        <begin position="301"/>
        <end position="393"/>
    </location>
</feature>
<accession>A0ABP6PN49</accession>
<protein>
    <recommendedName>
        <fullName evidence="2">histidine kinase</fullName>
        <ecNumber evidence="2">2.7.13.3</ecNumber>
    </recommendedName>
</protein>
<evidence type="ECO:0000256" key="8">
    <source>
        <dbReference type="ARBA" id="ARBA00023012"/>
    </source>
</evidence>
<gene>
    <name evidence="11" type="ORF">GCM10010531_40180</name>
</gene>
<keyword evidence="7" id="KW-0067">ATP-binding</keyword>
<dbReference type="SUPFAM" id="SSF55874">
    <property type="entry name" value="ATPase domain of HSP90 chaperone/DNA topoisomerase II/histidine kinase"/>
    <property type="match status" value="1"/>
</dbReference>
<keyword evidence="9" id="KW-0472">Membrane</keyword>
<dbReference type="InterPro" id="IPR050482">
    <property type="entry name" value="Sensor_HK_TwoCompSys"/>
</dbReference>
<evidence type="ECO:0000256" key="2">
    <source>
        <dbReference type="ARBA" id="ARBA00012438"/>
    </source>
</evidence>
<keyword evidence="5" id="KW-0547">Nucleotide-binding</keyword>
<keyword evidence="4" id="KW-0808">Transferase</keyword>
<proteinExistence type="predicted"/>
<evidence type="ECO:0000256" key="1">
    <source>
        <dbReference type="ARBA" id="ARBA00000085"/>
    </source>
</evidence>
<evidence type="ECO:0000313" key="12">
    <source>
        <dbReference type="Proteomes" id="UP001499924"/>
    </source>
</evidence>
<feature type="transmembrane region" description="Helical" evidence="9">
    <location>
        <begin position="73"/>
        <end position="89"/>
    </location>
</feature>
<dbReference type="InterPro" id="IPR011712">
    <property type="entry name" value="Sig_transdc_His_kin_sub3_dim/P"/>
</dbReference>
<evidence type="ECO:0000256" key="9">
    <source>
        <dbReference type="SAM" id="Phobius"/>
    </source>
</evidence>
<dbReference type="GO" id="GO:0016301">
    <property type="term" value="F:kinase activity"/>
    <property type="evidence" value="ECO:0007669"/>
    <property type="project" value="UniProtKB-KW"/>
</dbReference>
<evidence type="ECO:0000259" key="10">
    <source>
        <dbReference type="SMART" id="SM00387"/>
    </source>
</evidence>
<comment type="caution">
    <text evidence="11">The sequence shown here is derived from an EMBL/GenBank/DDBJ whole genome shotgun (WGS) entry which is preliminary data.</text>
</comment>
<keyword evidence="8" id="KW-0902">Two-component regulatory system</keyword>
<comment type="catalytic activity">
    <reaction evidence="1">
        <text>ATP + protein L-histidine = ADP + protein N-phospho-L-histidine.</text>
        <dbReference type="EC" id="2.7.13.3"/>
    </reaction>
</comment>
<sequence>MRGRRRRYFRAVVPERLRGAAGEDVLVALALALAVQAEVWIWWVEDEQGTRSLAAVLGLAMTVPMVWRRRRPLPALTAVAAVYVTWTLLTPPRGSLAPYLVVLVAVYSAAAHGSARSSWAGLGLGVAAEVLFVARTTNDLADYAFILAFLVGAWLAGRGMRVRQQRADAHFARAVRAEVDREEKARAAVAEERGRIARELHDIISHSVSVMVVQAGAAEQVLDRDPDQVRESLQAIQRTGRDARLELRRLLGVLRTGDGERPEYGPQPGLAQLAQLADQLRSSGVDLAVDVEGPPRPLPAGVDLTAYRIAQEAVTNALKHAAGARVTVRIRYGRDDLDVEVLDDGGPGPGGDGGGGFGLGGMRERAALYGGELEHGRRPEGGYRVHARLPLTAVEA</sequence>
<keyword evidence="3" id="KW-0597">Phosphoprotein</keyword>
<organism evidence="11 12">
    <name type="scientific">Blastococcus jejuensis</name>
    <dbReference type="NCBI Taxonomy" id="351224"/>
    <lineage>
        <taxon>Bacteria</taxon>
        <taxon>Bacillati</taxon>
        <taxon>Actinomycetota</taxon>
        <taxon>Actinomycetes</taxon>
        <taxon>Geodermatophilales</taxon>
        <taxon>Geodermatophilaceae</taxon>
        <taxon>Blastococcus</taxon>
    </lineage>
</organism>